<organism evidence="1">
    <name type="scientific">uncultured Caudovirales phage</name>
    <dbReference type="NCBI Taxonomy" id="2100421"/>
    <lineage>
        <taxon>Viruses</taxon>
        <taxon>Duplodnaviria</taxon>
        <taxon>Heunggongvirae</taxon>
        <taxon>Uroviricota</taxon>
        <taxon>Caudoviricetes</taxon>
        <taxon>Peduoviridae</taxon>
        <taxon>Maltschvirus</taxon>
        <taxon>Maltschvirus maltsch</taxon>
    </lineage>
</organism>
<evidence type="ECO:0000313" key="1">
    <source>
        <dbReference type="EMBL" id="CAB4127297.1"/>
    </source>
</evidence>
<sequence>MIKNYQEQPDNAFAVKVLRSWLRATNIPFQDSPSTDLAVQKADGSWQDVTVALAGTERQPRAYIVHANDIAHKKNPIALMTFHALTNTLGHGKPLPVDRGPDIAQNALDHDFFLGAARHRDFRRSPNLPAAKYKEYKDVMDSACRSFLSKNPKLCAFHGYEIDDLRTYAMIWVHIFVHKYEVIKPTQKDGTDNQRLCMKYLNNRFYQMFQMMERGKVLTAPPKEEVSALLYGQQMDDHMGELYVTPHEEDIEVHVSREDRSSTTENLRAKLSEMPHDQYVEHLTRIVAYPYQDVGTRRLANQRLKAHKADCPVCQKG</sequence>
<protein>
    <submittedName>
        <fullName evidence="1">Uncharacterized protein</fullName>
    </submittedName>
</protein>
<gene>
    <name evidence="1" type="ORF">UFOVP75_126</name>
</gene>
<dbReference type="EMBL" id="LR796209">
    <property type="protein sequence ID" value="CAB4127297.1"/>
    <property type="molecule type" value="Genomic_DNA"/>
</dbReference>
<accession>A0A6J5L217</accession>
<name>A0A6J5L217_9CAUD</name>
<proteinExistence type="predicted"/>
<reference evidence="1" key="1">
    <citation type="submission" date="2020-04" db="EMBL/GenBank/DDBJ databases">
        <authorList>
            <person name="Chiriac C."/>
            <person name="Salcher M."/>
            <person name="Ghai R."/>
            <person name="Kavagutti S V."/>
        </authorList>
    </citation>
    <scope>NUCLEOTIDE SEQUENCE</scope>
</reference>